<dbReference type="EMBL" id="JAEUAK010000003">
    <property type="protein sequence ID" value="MBW9052371.1"/>
    <property type="molecule type" value="Genomic_DNA"/>
</dbReference>
<gene>
    <name evidence="2" type="ORF">JNB85_08075</name>
</gene>
<dbReference type="InterPro" id="IPR015942">
    <property type="entry name" value="Asp/Glu/hydantoin_racemase"/>
</dbReference>
<evidence type="ECO:0000313" key="2">
    <source>
        <dbReference type="EMBL" id="MBW9052371.1"/>
    </source>
</evidence>
<comment type="caution">
    <text evidence="2">The sequence shown here is derived from an EMBL/GenBank/DDBJ whole genome shotgun (WGS) entry which is preliminary data.</text>
</comment>
<comment type="similarity">
    <text evidence="1">Belongs to the HyuE racemase family.</text>
</comment>
<dbReference type="Proteomes" id="UP000717752">
    <property type="component" value="Unassembled WGS sequence"/>
</dbReference>
<accession>A0ABS7GQY6</accession>
<evidence type="ECO:0000256" key="1">
    <source>
        <dbReference type="ARBA" id="ARBA00038414"/>
    </source>
</evidence>
<organism evidence="2 3">
    <name type="scientific">Rhizobium mesosinicum</name>
    <dbReference type="NCBI Taxonomy" id="335017"/>
    <lineage>
        <taxon>Bacteria</taxon>
        <taxon>Pseudomonadati</taxon>
        <taxon>Pseudomonadota</taxon>
        <taxon>Alphaproteobacteria</taxon>
        <taxon>Hyphomicrobiales</taxon>
        <taxon>Rhizobiaceae</taxon>
        <taxon>Rhizobium/Agrobacterium group</taxon>
        <taxon>Rhizobium</taxon>
    </lineage>
</organism>
<reference evidence="2 3" key="1">
    <citation type="journal article" date="2021" name="MBio">
        <title>Poor Competitiveness of Bradyrhizobium in Pigeon Pea Root Colonization in Indian Soils.</title>
        <authorList>
            <person name="Chalasani D."/>
            <person name="Basu A."/>
            <person name="Pullabhotla S.V.S.R.N."/>
            <person name="Jorrin B."/>
            <person name="Neal A.L."/>
            <person name="Poole P.S."/>
            <person name="Podile A.R."/>
            <person name="Tkacz A."/>
        </authorList>
    </citation>
    <scope>NUCLEOTIDE SEQUENCE [LARGE SCALE GENOMIC DNA]</scope>
    <source>
        <strain evidence="2 3">HU56</strain>
    </source>
</reference>
<proteinExistence type="inferred from homology"/>
<keyword evidence="3" id="KW-1185">Reference proteome</keyword>
<evidence type="ECO:0000313" key="3">
    <source>
        <dbReference type="Proteomes" id="UP000717752"/>
    </source>
</evidence>
<dbReference type="Pfam" id="PF01177">
    <property type="entry name" value="Asp_Glu_race"/>
    <property type="match status" value="1"/>
</dbReference>
<dbReference type="InterPro" id="IPR053714">
    <property type="entry name" value="Iso_Racemase_Enz_sf"/>
</dbReference>
<dbReference type="RefSeq" id="WP_220333829.1">
    <property type="nucleotide sequence ID" value="NZ_JAEUAK010000003.1"/>
</dbReference>
<dbReference type="Gene3D" id="3.40.50.12500">
    <property type="match status" value="1"/>
</dbReference>
<sequence>MSKSPRIALIHATPVAMDPIRHAFKILWPEAEPINILEESLTPDRARSAEIPATLVDRIAALAKYGASTGSDAVLFTCSAFGPAIEYAAAKLDIPVMKPNEAMFAAAIAEGGRSAMLYTFPPAKESMEQEFREEAARCGSDAQIESVFVPGAIDAVRQGDVATHNRLIAEAAKSLSGFRSVTLGQFSMARALADVQASTDTPVFSSPEQAVLKLRDLIGTK</sequence>
<protein>
    <submittedName>
        <fullName evidence="2">Arylsulfatase</fullName>
    </submittedName>
</protein>
<name>A0ABS7GQY6_9HYPH</name>